<evidence type="ECO:0000256" key="3">
    <source>
        <dbReference type="ARBA" id="ARBA00011270"/>
    </source>
</evidence>
<evidence type="ECO:0000256" key="8">
    <source>
        <dbReference type="ARBA" id="ARBA00049047"/>
    </source>
</evidence>
<comment type="subunit">
    <text evidence="3 9">Tetramer of two alpha and two beta chains.</text>
</comment>
<reference evidence="11 12" key="1">
    <citation type="submission" date="2013-11" db="EMBL/GenBank/DDBJ databases">
        <title>Complete genome sequence of Clostridum sp. M2/40.</title>
        <authorList>
            <person name="Wibberg D."/>
            <person name="Puehler A."/>
            <person name="Schlueter A."/>
        </authorList>
    </citation>
    <scope>NUCLEOTIDE SEQUENCE [LARGE SCALE GENOMIC DNA]</scope>
    <source>
        <strain evidence="12">M2/40</strain>
    </source>
</reference>
<protein>
    <recommendedName>
        <fullName evidence="9">Tryptophan synthase alpha chain</fullName>
        <ecNumber evidence="9">4.2.1.20</ecNumber>
    </recommendedName>
</protein>
<dbReference type="PANTHER" id="PTHR43406">
    <property type="entry name" value="TRYPTOPHAN SYNTHASE, ALPHA CHAIN"/>
    <property type="match status" value="1"/>
</dbReference>
<evidence type="ECO:0000313" key="11">
    <source>
        <dbReference type="EMBL" id="CDM67915.1"/>
    </source>
</evidence>
<dbReference type="Pfam" id="PF00290">
    <property type="entry name" value="Trp_syntA"/>
    <property type="match status" value="1"/>
</dbReference>
<dbReference type="HAMAP" id="MF_00131">
    <property type="entry name" value="Trp_synth_alpha"/>
    <property type="match status" value="1"/>
</dbReference>
<dbReference type="AlphaFoldDB" id="W6SE67"/>
<dbReference type="PROSITE" id="PS00167">
    <property type="entry name" value="TRP_SYNTHASE_ALPHA"/>
    <property type="match status" value="1"/>
</dbReference>
<feature type="active site" description="Proton acceptor" evidence="9">
    <location>
        <position position="47"/>
    </location>
</feature>
<dbReference type="FunFam" id="3.20.20.70:FF:000037">
    <property type="entry name" value="Tryptophan synthase alpha chain"/>
    <property type="match status" value="1"/>
</dbReference>
<dbReference type="PATRIC" id="fig|1216932.3.peg.736"/>
<dbReference type="NCBIfam" id="TIGR00262">
    <property type="entry name" value="trpA"/>
    <property type="match status" value="1"/>
</dbReference>
<feature type="active site" description="Proton acceptor" evidence="9">
    <location>
        <position position="58"/>
    </location>
</feature>
<keyword evidence="4 9" id="KW-0028">Amino-acid biosynthesis</keyword>
<dbReference type="OrthoDB" id="9804578at2"/>
<comment type="function">
    <text evidence="1 9">The alpha subunit is responsible for the aldol cleavage of indoleglycerol phosphate to indole and glyceraldehyde 3-phosphate.</text>
</comment>
<dbReference type="InterPro" id="IPR011060">
    <property type="entry name" value="RibuloseP-bd_barrel"/>
</dbReference>
<evidence type="ECO:0000256" key="6">
    <source>
        <dbReference type="ARBA" id="ARBA00023141"/>
    </source>
</evidence>
<dbReference type="SUPFAM" id="SSF51366">
    <property type="entry name" value="Ribulose-phoshate binding barrel"/>
    <property type="match status" value="1"/>
</dbReference>
<dbReference type="GO" id="GO:0004834">
    <property type="term" value="F:tryptophan synthase activity"/>
    <property type="evidence" value="ECO:0007669"/>
    <property type="project" value="UniProtKB-UniRule"/>
</dbReference>
<comment type="pathway">
    <text evidence="2 9">Amino-acid biosynthesis; L-tryptophan biosynthesis; L-tryptophan from chorismate: step 5/5.</text>
</comment>
<gene>
    <name evidence="9 11" type="primary">trpA</name>
    <name evidence="11" type="ORF">CM240_0750</name>
</gene>
<comment type="similarity">
    <text evidence="9 10">Belongs to the TrpA family.</text>
</comment>
<dbReference type="Gene3D" id="3.20.20.70">
    <property type="entry name" value="Aldolase class I"/>
    <property type="match status" value="1"/>
</dbReference>
<keyword evidence="5 9" id="KW-0822">Tryptophan biosynthesis</keyword>
<name>W6SE67_9CLOT</name>
<dbReference type="CDD" id="cd04724">
    <property type="entry name" value="Tryptophan_synthase_alpha"/>
    <property type="match status" value="1"/>
</dbReference>
<dbReference type="UniPathway" id="UPA00035">
    <property type="reaction ID" value="UER00044"/>
</dbReference>
<evidence type="ECO:0000256" key="2">
    <source>
        <dbReference type="ARBA" id="ARBA00004733"/>
    </source>
</evidence>
<evidence type="ECO:0000256" key="10">
    <source>
        <dbReference type="RuleBase" id="RU003662"/>
    </source>
</evidence>
<dbReference type="GO" id="GO:0005829">
    <property type="term" value="C:cytosol"/>
    <property type="evidence" value="ECO:0007669"/>
    <property type="project" value="TreeGrafter"/>
</dbReference>
<dbReference type="RefSeq" id="WP_044036582.1">
    <property type="nucleotide sequence ID" value="NZ_HG917868.1"/>
</dbReference>
<dbReference type="InterPro" id="IPR013785">
    <property type="entry name" value="Aldolase_TIM"/>
</dbReference>
<sequence>MTNIIKIKDAFKNEKAVMPYVMCGEKSVEKTISDIKFLAKVGANIIEVGVPYSDPLADGDVIYAAATKAIKNGITVKDVFHIIEEVRKEVNIPLVIMTYINPVVCYGLEEFFKKCDELKVEGIIIPDLPLEEIDLVKPYLEKYSIEFIPLVSINSSEERVKNLCEISNGFLYAVSVLGITGERERYPQSTIDYVRKIRKISSLPVALGFGVTSREQVDDIYNDVDGLIIGTKIVRLLEEENYDELEKLIKSLKH</sequence>
<accession>W6SE67</accession>
<dbReference type="Proteomes" id="UP000019426">
    <property type="component" value="Chromosome M2/40_rep1"/>
</dbReference>
<evidence type="ECO:0000256" key="9">
    <source>
        <dbReference type="HAMAP-Rule" id="MF_00131"/>
    </source>
</evidence>
<dbReference type="STRING" id="1216932.CM240_0750"/>
<organism evidence="11 12">
    <name type="scientific">Clostridium bornimense</name>
    <dbReference type="NCBI Taxonomy" id="1216932"/>
    <lineage>
        <taxon>Bacteria</taxon>
        <taxon>Bacillati</taxon>
        <taxon>Bacillota</taxon>
        <taxon>Clostridia</taxon>
        <taxon>Eubacteriales</taxon>
        <taxon>Clostridiaceae</taxon>
        <taxon>Clostridium</taxon>
    </lineage>
</organism>
<dbReference type="EMBL" id="HG917868">
    <property type="protein sequence ID" value="CDM67915.1"/>
    <property type="molecule type" value="Genomic_DNA"/>
</dbReference>
<proteinExistence type="inferred from homology"/>
<evidence type="ECO:0000256" key="7">
    <source>
        <dbReference type="ARBA" id="ARBA00023239"/>
    </source>
</evidence>
<keyword evidence="7 9" id="KW-0456">Lyase</keyword>
<evidence type="ECO:0000256" key="1">
    <source>
        <dbReference type="ARBA" id="ARBA00003365"/>
    </source>
</evidence>
<keyword evidence="6 9" id="KW-0057">Aromatic amino acid biosynthesis</keyword>
<dbReference type="InterPro" id="IPR018204">
    <property type="entry name" value="Trp_synthase_alpha_AS"/>
</dbReference>
<dbReference type="InterPro" id="IPR002028">
    <property type="entry name" value="Trp_synthase_suA"/>
</dbReference>
<dbReference type="HOGENOM" id="CLU_016734_0_0_9"/>
<keyword evidence="12" id="KW-1185">Reference proteome</keyword>
<evidence type="ECO:0000256" key="5">
    <source>
        <dbReference type="ARBA" id="ARBA00022822"/>
    </source>
</evidence>
<dbReference type="EC" id="4.2.1.20" evidence="9"/>
<dbReference type="PANTHER" id="PTHR43406:SF1">
    <property type="entry name" value="TRYPTOPHAN SYNTHASE ALPHA CHAIN, CHLOROPLASTIC"/>
    <property type="match status" value="1"/>
</dbReference>
<evidence type="ECO:0000313" key="12">
    <source>
        <dbReference type="Proteomes" id="UP000019426"/>
    </source>
</evidence>
<dbReference type="KEGG" id="clt:CM240_0750"/>
<dbReference type="eggNOG" id="COG0159">
    <property type="taxonomic scope" value="Bacteria"/>
</dbReference>
<evidence type="ECO:0000256" key="4">
    <source>
        <dbReference type="ARBA" id="ARBA00022605"/>
    </source>
</evidence>
<comment type="catalytic activity">
    <reaction evidence="8 9">
        <text>(1S,2R)-1-C-(indol-3-yl)glycerol 3-phosphate + L-serine = D-glyceraldehyde 3-phosphate + L-tryptophan + H2O</text>
        <dbReference type="Rhea" id="RHEA:10532"/>
        <dbReference type="ChEBI" id="CHEBI:15377"/>
        <dbReference type="ChEBI" id="CHEBI:33384"/>
        <dbReference type="ChEBI" id="CHEBI:57912"/>
        <dbReference type="ChEBI" id="CHEBI:58866"/>
        <dbReference type="ChEBI" id="CHEBI:59776"/>
        <dbReference type="EC" id="4.2.1.20"/>
    </reaction>
</comment>